<dbReference type="Gene3D" id="3.40.50.280">
    <property type="entry name" value="Cobalamin-binding domain"/>
    <property type="match status" value="1"/>
</dbReference>
<dbReference type="AlphaFoldDB" id="A0A8T8K7I2"/>
<dbReference type="GO" id="GO:0046872">
    <property type="term" value="F:metal ion binding"/>
    <property type="evidence" value="ECO:0007669"/>
    <property type="project" value="UniProtKB-KW"/>
</dbReference>
<dbReference type="Gene3D" id="3.20.20.70">
    <property type="entry name" value="Aldolase class I"/>
    <property type="match status" value="1"/>
</dbReference>
<evidence type="ECO:0000256" key="3">
    <source>
        <dbReference type="ARBA" id="ARBA00023004"/>
    </source>
</evidence>
<dbReference type="InterPro" id="IPR006638">
    <property type="entry name" value="Elp3/MiaA/NifB-like_rSAM"/>
</dbReference>
<evidence type="ECO:0000256" key="1">
    <source>
        <dbReference type="ARBA" id="ARBA00022691"/>
    </source>
</evidence>
<dbReference type="SFLD" id="SFLDG01082">
    <property type="entry name" value="B12-binding_domain_containing"/>
    <property type="match status" value="1"/>
</dbReference>
<keyword evidence="2" id="KW-0479">Metal-binding</keyword>
<organism evidence="6 7">
    <name type="scientific">Methanobacterium alkalithermotolerans</name>
    <dbReference type="NCBI Taxonomy" id="2731220"/>
    <lineage>
        <taxon>Archaea</taxon>
        <taxon>Methanobacteriati</taxon>
        <taxon>Methanobacteriota</taxon>
        <taxon>Methanomada group</taxon>
        <taxon>Methanobacteria</taxon>
        <taxon>Methanobacteriales</taxon>
        <taxon>Methanobacteriaceae</taxon>
        <taxon>Methanobacterium</taxon>
    </lineage>
</organism>
<reference evidence="6" key="1">
    <citation type="submission" date="2020-07" db="EMBL/GenBank/DDBJ databases">
        <title>Methanobacterium. sp. MethCan genome.</title>
        <authorList>
            <person name="Postec A."/>
            <person name="Quemeneur M."/>
        </authorList>
    </citation>
    <scope>NUCLEOTIDE SEQUENCE</scope>
    <source>
        <strain evidence="6">MethCAN</strain>
    </source>
</reference>
<protein>
    <submittedName>
        <fullName evidence="6">Radical SAM protein</fullName>
    </submittedName>
</protein>
<dbReference type="Pfam" id="PF19864">
    <property type="entry name" value="Radical_SAM_N2"/>
    <property type="match status" value="1"/>
</dbReference>
<keyword evidence="4" id="KW-0411">Iron-sulfur</keyword>
<dbReference type="OrthoDB" id="2305at2157"/>
<dbReference type="Proteomes" id="UP000681041">
    <property type="component" value="Chromosome"/>
</dbReference>
<dbReference type="GO" id="GO:0003824">
    <property type="term" value="F:catalytic activity"/>
    <property type="evidence" value="ECO:0007669"/>
    <property type="project" value="InterPro"/>
</dbReference>
<evidence type="ECO:0000313" key="7">
    <source>
        <dbReference type="Proteomes" id="UP000681041"/>
    </source>
</evidence>
<dbReference type="Pfam" id="PF04055">
    <property type="entry name" value="Radical_SAM"/>
    <property type="match status" value="1"/>
</dbReference>
<dbReference type="InterPro" id="IPR007197">
    <property type="entry name" value="rSAM"/>
</dbReference>
<dbReference type="KEGG" id="meme:HYG87_08990"/>
<dbReference type="InterPro" id="IPR013785">
    <property type="entry name" value="Aldolase_TIM"/>
</dbReference>
<dbReference type="PROSITE" id="PS51918">
    <property type="entry name" value="RADICAL_SAM"/>
    <property type="match status" value="1"/>
</dbReference>
<keyword evidence="3" id="KW-0408">Iron</keyword>
<dbReference type="PANTHER" id="PTHR42731">
    <property type="entry name" value="SLL1084 PROTEIN"/>
    <property type="match status" value="1"/>
</dbReference>
<sequence>MLKEHHVVLKNPRQVDLRFASCYPNLYRTAMSSLGFHIIYHFLNSREDVWCERVVYPYYRSLESSTPLKNFDMIGFSLQYEQDYFHLLEMLEKGGVPYRKKDRDHNHPLVIAGGPCATANPLPLSPFVDLFIVGEAEVIMDELIDTYLELDDPKGEIDAFKDIKGVYVPDNPVQKALVKDMDQACHPIYQVVPETDDKNLIPALGSSFLLGVSRGCTRGCRFCMAGYLYRPRREASLNKLFKIAEKGYDATGLQKIALIGAAVSDYTRIDELCAGLLERGFKVGTPSLRIESITSGTLESLQQSGLKTITLAPESVWKVRKSLNKPVSDEKTIKVLKKALHMGMNIKMYFLSGSPFETYEDTKELVTMMKDLLKLSPRKNAIRFSVNPLIPKPHTPLQWEGYDVKEIKSRLNYIKSQLKGYPLKVDSPRSGLIQYVLSTGGLEVADLIEKSYKNQLSFRDWLAYSTRRDFGLELPWKNIDVGLRADFLKEEYDKMKEGEITPWCEETACYNCSSSKSLCK</sequence>
<keyword evidence="7" id="KW-1185">Reference proteome</keyword>
<dbReference type="GeneID" id="64820897"/>
<evidence type="ECO:0000256" key="4">
    <source>
        <dbReference type="ARBA" id="ARBA00023014"/>
    </source>
</evidence>
<dbReference type="InterPro" id="IPR045784">
    <property type="entry name" value="Radical_SAM_N2"/>
</dbReference>
<name>A0A8T8K7I2_9EURY</name>
<dbReference type="EMBL" id="CP058560">
    <property type="protein sequence ID" value="QUH23879.1"/>
    <property type="molecule type" value="Genomic_DNA"/>
</dbReference>
<dbReference type="InterPro" id="IPR058240">
    <property type="entry name" value="rSAM_sf"/>
</dbReference>
<evidence type="ECO:0000259" key="5">
    <source>
        <dbReference type="PROSITE" id="PS51918"/>
    </source>
</evidence>
<dbReference type="PANTHER" id="PTHR42731:SF1">
    <property type="entry name" value="RADICAL SAM DOMAIN PROTEIN"/>
    <property type="match status" value="1"/>
</dbReference>
<dbReference type="CDD" id="cd01335">
    <property type="entry name" value="Radical_SAM"/>
    <property type="match status" value="1"/>
</dbReference>
<gene>
    <name evidence="6" type="ORF">HYG87_08990</name>
</gene>
<dbReference type="SMART" id="SM00729">
    <property type="entry name" value="Elp3"/>
    <property type="match status" value="1"/>
</dbReference>
<dbReference type="SUPFAM" id="SSF102114">
    <property type="entry name" value="Radical SAM enzymes"/>
    <property type="match status" value="1"/>
</dbReference>
<dbReference type="SFLD" id="SFLDS00029">
    <property type="entry name" value="Radical_SAM"/>
    <property type="match status" value="1"/>
</dbReference>
<dbReference type="RefSeq" id="WP_211532836.1">
    <property type="nucleotide sequence ID" value="NZ_CP058560.1"/>
</dbReference>
<evidence type="ECO:0000256" key="2">
    <source>
        <dbReference type="ARBA" id="ARBA00022723"/>
    </source>
</evidence>
<proteinExistence type="predicted"/>
<keyword evidence="1" id="KW-0949">S-adenosyl-L-methionine</keyword>
<feature type="domain" description="Radical SAM core" evidence="5">
    <location>
        <begin position="202"/>
        <end position="424"/>
    </location>
</feature>
<accession>A0A8T8K7I2</accession>
<dbReference type="GO" id="GO:0051536">
    <property type="term" value="F:iron-sulfur cluster binding"/>
    <property type="evidence" value="ECO:0007669"/>
    <property type="project" value="UniProtKB-KW"/>
</dbReference>
<evidence type="ECO:0000313" key="6">
    <source>
        <dbReference type="EMBL" id="QUH23879.1"/>
    </source>
</evidence>